<evidence type="ECO:0000313" key="2">
    <source>
        <dbReference type="Proteomes" id="UP001652641"/>
    </source>
</evidence>
<dbReference type="InterPro" id="IPR036085">
    <property type="entry name" value="PAZ_dom_sf"/>
</dbReference>
<organism evidence="2 3">
    <name type="scientific">Vulpes vulpes</name>
    <name type="common">Red fox</name>
    <dbReference type="NCBI Taxonomy" id="9627"/>
    <lineage>
        <taxon>Eukaryota</taxon>
        <taxon>Metazoa</taxon>
        <taxon>Chordata</taxon>
        <taxon>Craniata</taxon>
        <taxon>Vertebrata</taxon>
        <taxon>Euteleostomi</taxon>
        <taxon>Mammalia</taxon>
        <taxon>Eutheria</taxon>
        <taxon>Laurasiatheria</taxon>
        <taxon>Carnivora</taxon>
        <taxon>Caniformia</taxon>
        <taxon>Canidae</taxon>
        <taxon>Vulpes</taxon>
    </lineage>
</organism>
<dbReference type="RefSeq" id="XP_072602538.1">
    <property type="nucleotide sequence ID" value="XM_072746437.1"/>
</dbReference>
<dbReference type="Pfam" id="PF23278">
    <property type="entry name" value="Piwi_N"/>
    <property type="match status" value="1"/>
</dbReference>
<dbReference type="Proteomes" id="UP001652641">
    <property type="component" value="Unplaced"/>
</dbReference>
<evidence type="ECO:0000313" key="3">
    <source>
        <dbReference type="RefSeq" id="XP_072602538.1"/>
    </source>
</evidence>
<proteinExistence type="predicted"/>
<dbReference type="PANTHER" id="PTHR22891">
    <property type="entry name" value="EUKARYOTIC TRANSLATION INITIATION FACTOR 2C"/>
    <property type="match status" value="1"/>
</dbReference>
<keyword evidence="2" id="KW-1185">Reference proteome</keyword>
<dbReference type="GeneID" id="140597589"/>
<accession>A0ABM4ZJ20</accession>
<evidence type="ECO:0000256" key="1">
    <source>
        <dbReference type="SAM" id="MobiDB-lite"/>
    </source>
</evidence>
<gene>
    <name evidence="3" type="primary">LOC140597589</name>
</gene>
<feature type="region of interest" description="Disordered" evidence="1">
    <location>
        <begin position="1"/>
        <end position="25"/>
    </location>
</feature>
<protein>
    <submittedName>
        <fullName evidence="3">Piwi-like protein 3</fullName>
    </submittedName>
</protein>
<name>A0ABM4ZJ20_VULVU</name>
<dbReference type="SUPFAM" id="SSF101690">
    <property type="entry name" value="PAZ domain"/>
    <property type="match status" value="1"/>
</dbReference>
<reference evidence="3" key="1">
    <citation type="submission" date="2025-08" db="UniProtKB">
        <authorList>
            <consortium name="RefSeq"/>
        </authorList>
    </citation>
    <scope>IDENTIFICATION</scope>
    <source>
        <tissue evidence="3">Cell line</tissue>
    </source>
</reference>
<sequence length="317" mass="35960">MVEPAEPHDGALPVSVGEVGGGGGGGGSRIELETLKGAKTELQVCVNCWKVAVMYVASPLHPTVVGVNMEELQLATRLRATSLKERKHFGGIFRDHVVDTRQYLEHVRESTTGTLGRPVKLFTNHFRVTSRPQQVTYKYNIDYMPDIEDGKVRSELLLQHKAFIGECHIFDGSSLLLPHKLLLPKTELVSLLKNQVVKLTIEFISELSPNSPDCLRYYNILFRRILKQMNLKQVGRNYYNKQEATEFFDHKLVIWPGYVTSIFEYETSITLCADVNHKLLRMQTAYDLITGLRDPQTRKEDVEQVSKELIGSIVFTL</sequence>